<protein>
    <submittedName>
        <fullName evidence="2">Uncharacterized protein</fullName>
    </submittedName>
</protein>
<evidence type="ECO:0000313" key="2">
    <source>
        <dbReference type="EMBL" id="TGO61520.1"/>
    </source>
</evidence>
<comment type="caution">
    <text evidence="2">The sequence shown here is derived from an EMBL/GenBank/DDBJ whole genome shotgun (WGS) entry which is preliminary data.</text>
</comment>
<dbReference type="AlphaFoldDB" id="A0A4Z1IQE6"/>
<feature type="region of interest" description="Disordered" evidence="1">
    <location>
        <begin position="106"/>
        <end position="138"/>
    </location>
</feature>
<feature type="compositionally biased region" description="Low complexity" evidence="1">
    <location>
        <begin position="16"/>
        <end position="30"/>
    </location>
</feature>
<proteinExistence type="predicted"/>
<dbReference type="EMBL" id="PQXM01001154">
    <property type="protein sequence ID" value="TGO61520.1"/>
    <property type="molecule type" value="Genomic_DNA"/>
</dbReference>
<keyword evidence="3" id="KW-1185">Reference proteome</keyword>
<feature type="region of interest" description="Disordered" evidence="1">
    <location>
        <begin position="1"/>
        <end position="62"/>
    </location>
</feature>
<accession>A0A4Z1IQE6</accession>
<evidence type="ECO:0000256" key="1">
    <source>
        <dbReference type="SAM" id="MobiDB-lite"/>
    </source>
</evidence>
<reference evidence="2 3" key="1">
    <citation type="submission" date="2017-12" db="EMBL/GenBank/DDBJ databases">
        <title>Comparative genomics of Botrytis spp.</title>
        <authorList>
            <person name="Valero-Jimenez C.A."/>
            <person name="Tapia P."/>
            <person name="Veloso J."/>
            <person name="Silva-Moreno E."/>
            <person name="Staats M."/>
            <person name="Valdes J.H."/>
            <person name="Van Kan J.A.L."/>
        </authorList>
    </citation>
    <scope>NUCLEOTIDE SEQUENCE [LARGE SCALE GENOMIC DNA]</scope>
    <source>
        <strain evidence="2 3">Be9601</strain>
    </source>
</reference>
<dbReference type="Proteomes" id="UP000297229">
    <property type="component" value="Unassembled WGS sequence"/>
</dbReference>
<name>A0A4Z1IQE6_9HELO</name>
<feature type="compositionally biased region" description="Polar residues" evidence="1">
    <location>
        <begin position="108"/>
        <end position="127"/>
    </location>
</feature>
<sequence>MYSEQRKRSHEYANTSISSKAPTSSPSTRSSHFRSKPEVAIPIMHTGRATTSSTTPLSPPMTPLPTRLVPIMTQMLTVSPFGISIPIVDRLGGLGLELRASQDRVLQGQDQAQTSFQPQTRSQAQSSEQRKREQNPLEDASLRAHIYGILRGLNPGMTDEKIWEGDWGGLKRKVV</sequence>
<gene>
    <name evidence="2" type="ORF">BELL_1156g00010</name>
</gene>
<evidence type="ECO:0000313" key="3">
    <source>
        <dbReference type="Proteomes" id="UP000297229"/>
    </source>
</evidence>
<organism evidence="2 3">
    <name type="scientific">Botrytis elliptica</name>
    <dbReference type="NCBI Taxonomy" id="278938"/>
    <lineage>
        <taxon>Eukaryota</taxon>
        <taxon>Fungi</taxon>
        <taxon>Dikarya</taxon>
        <taxon>Ascomycota</taxon>
        <taxon>Pezizomycotina</taxon>
        <taxon>Leotiomycetes</taxon>
        <taxon>Helotiales</taxon>
        <taxon>Sclerotiniaceae</taxon>
        <taxon>Botrytis</taxon>
    </lineage>
</organism>